<name>A0A382PLN2_9ZZZZ</name>
<accession>A0A382PLN2</accession>
<dbReference type="InterPro" id="IPR001593">
    <property type="entry name" value="Ribosomal_eS1"/>
</dbReference>
<keyword evidence="1" id="KW-0689">Ribosomal protein</keyword>
<dbReference type="HAMAP" id="MF_00359">
    <property type="entry name" value="Ribosomal_eS1"/>
    <property type="match status" value="1"/>
</dbReference>
<sequence length="228" mass="26079">MNVMASKGASSRAAARKQKDKWKAKRWYTIRAPRHPWHFKVIGETLGEEDELLIGRMYEITQQEVDGDFSKMHVKLKFRVTEVIGQDAITEFAGHEVLKDHVRRQVRRYRGKVDDVIDTITEDGYYVRIKPFLITQGRVKTSQKQGIRDACRDVILQAAARNTWIALQKMILSGELEESLEKAARKIASMKIVMIRKSQLVQEGVVVEEGPTLDEILDNESKAATAKK</sequence>
<organism evidence="4">
    <name type="scientific">marine metagenome</name>
    <dbReference type="NCBI Taxonomy" id="408172"/>
    <lineage>
        <taxon>unclassified sequences</taxon>
        <taxon>metagenomes</taxon>
        <taxon>ecological metagenomes</taxon>
    </lineage>
</organism>
<evidence type="ECO:0000313" key="4">
    <source>
        <dbReference type="EMBL" id="SVC72861.1"/>
    </source>
</evidence>
<evidence type="ECO:0000256" key="1">
    <source>
        <dbReference type="ARBA" id="ARBA00022980"/>
    </source>
</evidence>
<dbReference type="SMART" id="SM01397">
    <property type="entry name" value="Ribosomal_S3Ae"/>
    <property type="match status" value="1"/>
</dbReference>
<dbReference type="EMBL" id="UINC01107468">
    <property type="protein sequence ID" value="SVC72861.1"/>
    <property type="molecule type" value="Genomic_DNA"/>
</dbReference>
<dbReference type="GO" id="GO:1990904">
    <property type="term" value="C:ribonucleoprotein complex"/>
    <property type="evidence" value="ECO:0007669"/>
    <property type="project" value="UniProtKB-KW"/>
</dbReference>
<evidence type="ECO:0008006" key="5">
    <source>
        <dbReference type="Google" id="ProtNLM"/>
    </source>
</evidence>
<feature type="region of interest" description="Disordered" evidence="3">
    <location>
        <begin position="1"/>
        <end position="20"/>
    </location>
</feature>
<evidence type="ECO:0000256" key="3">
    <source>
        <dbReference type="SAM" id="MobiDB-lite"/>
    </source>
</evidence>
<reference evidence="4" key="1">
    <citation type="submission" date="2018-05" db="EMBL/GenBank/DDBJ databases">
        <authorList>
            <person name="Lanie J.A."/>
            <person name="Ng W.-L."/>
            <person name="Kazmierczak K.M."/>
            <person name="Andrzejewski T.M."/>
            <person name="Davidsen T.M."/>
            <person name="Wayne K.J."/>
            <person name="Tettelin H."/>
            <person name="Glass J.I."/>
            <person name="Rusch D."/>
            <person name="Podicherti R."/>
            <person name="Tsui H.-C.T."/>
            <person name="Winkler M.E."/>
        </authorList>
    </citation>
    <scope>NUCLEOTIDE SEQUENCE</scope>
</reference>
<dbReference type="GO" id="GO:0005840">
    <property type="term" value="C:ribosome"/>
    <property type="evidence" value="ECO:0007669"/>
    <property type="project" value="UniProtKB-KW"/>
</dbReference>
<keyword evidence="2" id="KW-0687">Ribonucleoprotein</keyword>
<dbReference type="InterPro" id="IPR030838">
    <property type="entry name" value="Ribosomal_eS1_arc"/>
</dbReference>
<gene>
    <name evidence="4" type="ORF">METZ01_LOCUS325715</name>
</gene>
<proteinExistence type="inferred from homology"/>
<dbReference type="Pfam" id="PF01015">
    <property type="entry name" value="Ribosomal_S3Ae"/>
    <property type="match status" value="1"/>
</dbReference>
<feature type="non-terminal residue" evidence="4">
    <location>
        <position position="228"/>
    </location>
</feature>
<dbReference type="GO" id="GO:0006412">
    <property type="term" value="P:translation"/>
    <property type="evidence" value="ECO:0007669"/>
    <property type="project" value="InterPro"/>
</dbReference>
<feature type="compositionally biased region" description="Low complexity" evidence="3">
    <location>
        <begin position="1"/>
        <end position="13"/>
    </location>
</feature>
<evidence type="ECO:0000256" key="2">
    <source>
        <dbReference type="ARBA" id="ARBA00023274"/>
    </source>
</evidence>
<dbReference type="GO" id="GO:0003735">
    <property type="term" value="F:structural constituent of ribosome"/>
    <property type="evidence" value="ECO:0007669"/>
    <property type="project" value="InterPro"/>
</dbReference>
<protein>
    <recommendedName>
        <fullName evidence="5">30S ribosomal protein S3Ae</fullName>
    </recommendedName>
</protein>
<dbReference type="AlphaFoldDB" id="A0A382PLN2"/>